<evidence type="ECO:0000313" key="11">
    <source>
        <dbReference type="EMBL" id="WVT02209.1"/>
    </source>
</evidence>
<evidence type="ECO:0000259" key="9">
    <source>
        <dbReference type="Pfam" id="PF01757"/>
    </source>
</evidence>
<dbReference type="GO" id="GO:0016746">
    <property type="term" value="F:acyltransferase activity"/>
    <property type="evidence" value="ECO:0007669"/>
    <property type="project" value="UniProtKB-KW"/>
</dbReference>
<reference evidence="11" key="1">
    <citation type="submission" date="2023-08" db="EMBL/GenBank/DDBJ databases">
        <title>Complete genome sequence of Sinorhizobium chiapanecum ITTG S70 isolated from Acaciella angustissima nodules in Chiapas-Mexico.</title>
        <authorList>
            <person name="Rincon-Rosales R."/>
            <person name="Rogel M.A."/>
            <person name="Rincon-Medina C.I."/>
            <person name="Guerrero G."/>
            <person name="Manzano-Gomez L.A."/>
            <person name="Lopez-Lopez A."/>
            <person name="Rincon Molina F.A."/>
            <person name="Martinez-Romero E."/>
        </authorList>
    </citation>
    <scope>NUCLEOTIDE SEQUENCE</scope>
    <source>
        <strain evidence="11">ITTG S70</strain>
    </source>
</reference>
<feature type="domain" description="Acyltransferase 3" evidence="9">
    <location>
        <begin position="13"/>
        <end position="339"/>
    </location>
</feature>
<keyword evidence="3 11" id="KW-0808">Transferase</keyword>
<dbReference type="Gene3D" id="3.40.50.1110">
    <property type="entry name" value="SGNH hydrolase"/>
    <property type="match status" value="1"/>
</dbReference>
<name>A0ABZ2B3Y9_9HYPH</name>
<evidence type="ECO:0000256" key="1">
    <source>
        <dbReference type="ARBA" id="ARBA00004651"/>
    </source>
</evidence>
<keyword evidence="2" id="KW-1003">Cell membrane</keyword>
<evidence type="ECO:0000256" key="7">
    <source>
        <dbReference type="ARBA" id="ARBA00023315"/>
    </source>
</evidence>
<sequence>MSMQAAPGTFRPDIEGLRALAVSGVVAFHFGMTGLPGGFIGVDIFFVISGYLITRHLQQEIARSGTVNLWRFYARRARRLLPASLFVILVTLIFGYFILSPSEQQFYSKGSLFASSYMINLWLIRWTVDYFASDASNNPFIHYWSLSVEEQFYLVWPALLLVLARFRPAKRDPFLLLAAVAAVSLALCWRLTAISQPWAFYFSPLRAWEFAAGGLASMAVSQEWARRFRFSPALGWLGLALIAAAYLTVTEDIPFPGSIALVPVLGTVMVLLSGAHESRIGPRSILGLQPFQEIGKLSYSLYLWHWPVIVYAGILEPDLTIAHRLLCLALTLVLSLFSYHFIENPVRHSGWLAAKTSRSLGLAAMLTATGATVAYGSAALASFNLDSEQRQVLTSAERKSAAREFDSACVLERDEIAPRACEFGAKNPKKTIVLFGDSHADHWSTPLKRIAENNGWRLVTYLKSSCPAASVTTWNTVLARNYSECDEWRKLVFGQIASLKPDVVILSEYSSSYVQNDINYISSYQIDVSEWAKGIKRTVETLKDTASEVVVLRDGPLHKSYLDKCVARALWQDESPSVCDTPRNEAVEETIPAAERKVVSEVGHASYVDVVDLFCNKTTCPAVIDGKLTFRDRHHIATPYAESLAAPLQRAIFGETIVGALQDRPAASKDGHAAPQ</sequence>
<dbReference type="EC" id="2.3.1.-" evidence="11"/>
<feature type="transmembrane region" description="Helical" evidence="8">
    <location>
        <begin position="297"/>
        <end position="315"/>
    </location>
</feature>
<comment type="subcellular location">
    <subcellularLocation>
        <location evidence="1">Cell membrane</location>
        <topology evidence="1">Multi-pass membrane protein</topology>
    </subcellularLocation>
</comment>
<evidence type="ECO:0000256" key="8">
    <source>
        <dbReference type="SAM" id="Phobius"/>
    </source>
</evidence>
<protein>
    <submittedName>
        <fullName evidence="11">Acyltransferase family protein</fullName>
        <ecNumber evidence="11">2.3.1.-</ecNumber>
    </submittedName>
</protein>
<evidence type="ECO:0000256" key="3">
    <source>
        <dbReference type="ARBA" id="ARBA00022679"/>
    </source>
</evidence>
<feature type="domain" description="SGNH" evidence="10">
    <location>
        <begin position="409"/>
        <end position="647"/>
    </location>
</feature>
<feature type="transmembrane region" description="Helical" evidence="8">
    <location>
        <begin position="321"/>
        <end position="342"/>
    </location>
</feature>
<organism evidence="11 12">
    <name type="scientific">Sinorhizobium chiapasense</name>
    <dbReference type="NCBI Taxonomy" id="501572"/>
    <lineage>
        <taxon>Bacteria</taxon>
        <taxon>Pseudomonadati</taxon>
        <taxon>Pseudomonadota</taxon>
        <taxon>Alphaproteobacteria</taxon>
        <taxon>Hyphomicrobiales</taxon>
        <taxon>Rhizobiaceae</taxon>
        <taxon>Sinorhizobium/Ensifer group</taxon>
        <taxon>Sinorhizobium</taxon>
    </lineage>
</organism>
<evidence type="ECO:0000256" key="5">
    <source>
        <dbReference type="ARBA" id="ARBA00022989"/>
    </source>
</evidence>
<dbReference type="Pfam" id="PF01757">
    <property type="entry name" value="Acyl_transf_3"/>
    <property type="match status" value="1"/>
</dbReference>
<dbReference type="RefSeq" id="WP_331371494.1">
    <property type="nucleotide sequence ID" value="NZ_CP133148.1"/>
</dbReference>
<dbReference type="InterPro" id="IPR043968">
    <property type="entry name" value="SGNH"/>
</dbReference>
<feature type="transmembrane region" description="Helical" evidence="8">
    <location>
        <begin position="174"/>
        <end position="192"/>
    </location>
</feature>
<feature type="transmembrane region" description="Helical" evidence="8">
    <location>
        <begin position="198"/>
        <end position="221"/>
    </location>
</feature>
<dbReference type="InterPro" id="IPR036514">
    <property type="entry name" value="SGNH_hydro_sf"/>
</dbReference>
<keyword evidence="6 8" id="KW-0472">Membrane</keyword>
<proteinExistence type="predicted"/>
<feature type="transmembrane region" description="Helical" evidence="8">
    <location>
        <begin position="80"/>
        <end position="99"/>
    </location>
</feature>
<evidence type="ECO:0000256" key="2">
    <source>
        <dbReference type="ARBA" id="ARBA00022475"/>
    </source>
</evidence>
<keyword evidence="5 8" id="KW-1133">Transmembrane helix</keyword>
<dbReference type="PANTHER" id="PTHR23028:SF53">
    <property type="entry name" value="ACYL_TRANSF_3 DOMAIN-CONTAINING PROTEIN"/>
    <property type="match status" value="1"/>
</dbReference>
<evidence type="ECO:0000259" key="10">
    <source>
        <dbReference type="Pfam" id="PF19040"/>
    </source>
</evidence>
<feature type="transmembrane region" description="Helical" evidence="8">
    <location>
        <begin position="233"/>
        <end position="249"/>
    </location>
</feature>
<evidence type="ECO:0000313" key="12">
    <source>
        <dbReference type="Proteomes" id="UP001432360"/>
    </source>
</evidence>
<feature type="transmembrane region" description="Helical" evidence="8">
    <location>
        <begin position="362"/>
        <end position="383"/>
    </location>
</feature>
<keyword evidence="4 8" id="KW-0812">Transmembrane</keyword>
<dbReference type="InterPro" id="IPR050879">
    <property type="entry name" value="Acyltransferase_3"/>
</dbReference>
<gene>
    <name evidence="11" type="ORF">RB548_11750</name>
</gene>
<dbReference type="InterPro" id="IPR002656">
    <property type="entry name" value="Acyl_transf_3_dom"/>
</dbReference>
<dbReference type="Proteomes" id="UP001432360">
    <property type="component" value="Chromosome"/>
</dbReference>
<feature type="transmembrane region" description="Helical" evidence="8">
    <location>
        <begin position="255"/>
        <end position="276"/>
    </location>
</feature>
<feature type="transmembrane region" description="Helical" evidence="8">
    <location>
        <begin position="141"/>
        <end position="162"/>
    </location>
</feature>
<evidence type="ECO:0000256" key="6">
    <source>
        <dbReference type="ARBA" id="ARBA00023136"/>
    </source>
</evidence>
<feature type="transmembrane region" description="Helical" evidence="8">
    <location>
        <begin position="20"/>
        <end position="53"/>
    </location>
</feature>
<accession>A0ABZ2B3Y9</accession>
<dbReference type="SUPFAM" id="SSF52266">
    <property type="entry name" value="SGNH hydrolase"/>
    <property type="match status" value="1"/>
</dbReference>
<dbReference type="EMBL" id="CP133148">
    <property type="protein sequence ID" value="WVT02209.1"/>
    <property type="molecule type" value="Genomic_DNA"/>
</dbReference>
<evidence type="ECO:0000256" key="4">
    <source>
        <dbReference type="ARBA" id="ARBA00022692"/>
    </source>
</evidence>
<keyword evidence="12" id="KW-1185">Reference proteome</keyword>
<dbReference type="Pfam" id="PF19040">
    <property type="entry name" value="SGNH"/>
    <property type="match status" value="1"/>
</dbReference>
<keyword evidence="7 11" id="KW-0012">Acyltransferase</keyword>
<dbReference type="PANTHER" id="PTHR23028">
    <property type="entry name" value="ACETYLTRANSFERASE"/>
    <property type="match status" value="1"/>
</dbReference>